<dbReference type="HOGENOM" id="CLU_029831_0_0_2"/>
<dbReference type="InterPro" id="IPR040777">
    <property type="entry name" value="DUF5591"/>
</dbReference>
<feature type="domain" description="PUA" evidence="4">
    <location>
        <begin position="542"/>
        <end position="609"/>
    </location>
</feature>
<evidence type="ECO:0000259" key="4">
    <source>
        <dbReference type="SMART" id="SM00359"/>
    </source>
</evidence>
<dbReference type="InterPro" id="IPR002616">
    <property type="entry name" value="tRNA_ribo_trans-like"/>
</dbReference>
<keyword evidence="3" id="KW-0819">tRNA processing</keyword>
<dbReference type="Pfam" id="PF01702">
    <property type="entry name" value="TGT"/>
    <property type="match status" value="1"/>
</dbReference>
<evidence type="ECO:0000313" key="5">
    <source>
        <dbReference type="EMBL" id="AGB50554.1"/>
    </source>
</evidence>
<dbReference type="GeneID" id="14408488"/>
<dbReference type="NCBIfam" id="TIGR00449">
    <property type="entry name" value="tgt_general"/>
    <property type="match status" value="1"/>
</dbReference>
<dbReference type="OrthoDB" id="115061at2157"/>
<dbReference type="PANTHER" id="PTHR46499">
    <property type="entry name" value="QUEUINE TRNA-RIBOSYLTRANSFERASE"/>
    <property type="match status" value="1"/>
</dbReference>
<dbReference type="CDD" id="cd21149">
    <property type="entry name" value="PUA_archaeosine_TGT"/>
    <property type="match status" value="1"/>
</dbReference>
<evidence type="ECO:0000256" key="2">
    <source>
        <dbReference type="ARBA" id="ARBA00008906"/>
    </source>
</evidence>
<dbReference type="Gene3D" id="3.20.20.105">
    <property type="entry name" value="Queuine tRNA-ribosyltransferase-like"/>
    <property type="match status" value="1"/>
</dbReference>
<dbReference type="InterPro" id="IPR050076">
    <property type="entry name" value="ArchSynthase1/Queuine_TRR"/>
</dbReference>
<dbReference type="Gene3D" id="2.30.130.10">
    <property type="entry name" value="PUA domain"/>
    <property type="match status" value="1"/>
</dbReference>
<dbReference type="KEGG" id="mhz:Metho_2410"/>
<dbReference type="Pfam" id="PF14810">
    <property type="entry name" value="TGT_C2"/>
    <property type="match status" value="1"/>
</dbReference>
<dbReference type="NCBIfam" id="NF040592">
    <property type="entry name" value="tRNA_mod_ArcS"/>
    <property type="match status" value="1"/>
</dbReference>
<protein>
    <submittedName>
        <fullName evidence="5">tRNA-guanine transglycosylase</fullName>
    </submittedName>
</protein>
<evidence type="ECO:0000256" key="3">
    <source>
        <dbReference type="ARBA" id="ARBA00022694"/>
    </source>
</evidence>
<dbReference type="AlphaFoldDB" id="L0L2N0"/>
<dbReference type="InterPro" id="IPR002478">
    <property type="entry name" value="PUA"/>
</dbReference>
<dbReference type="SMART" id="SM00359">
    <property type="entry name" value="PUA"/>
    <property type="match status" value="1"/>
</dbReference>
<dbReference type="Pfam" id="PF17884">
    <property type="entry name" value="DUF5591"/>
    <property type="match status" value="1"/>
</dbReference>
<sequence length="610" mass="68363">MTRYFEVYQRDGAARKGRLLLSRTIETPYVLKTETLKDNTGPIVDAGSLWEIGNVEKAEHRLEQLRREIGDNRLIILPHMCLVPDAPDCIPESLEMLVSNTGATGRVYREGRAQKAADLYILEGAAVFENNARALLEKVLDMKDNMPDDTALYLPGICLPENLAMLVYIGADVLDTTKATVAAYKDMYLTHAGSFRLASLSELPCRCSTCASITADELKNMDKTSRSQMLEKHNINAMEAELALVREKISSGNLREYVDGQCRTRPWLTALLRLLDREYQHIERGTPITRNVEMLANSGDSLTRPEVVRFARRIQERYTPPELDVLLLLPCSAKKPYSISQSHQKFGLALGKYRKFVHEVIITSPLGIVPRELELTYPAAHYDVAVTGHWDAEEMKWVSECLEDYLSKHRYAAIVAHVDGAYKQICEMVADKLGLEIHFTNTGSVTSHESLRNLSKMMEGLCTGRTMNETKRKASMLRAIADYQFGKGAGEIVVPDNSEIKGPFPRYQSFYEKTQLTTLIPQYGTLAVTIEGAEMMIPRNSCIVRIDDFMPRGSILAPGILEADHAIREGDEVFVVGEKAIGVGRARMNGKEMSMSTRGQAIDLRHVKPK</sequence>
<dbReference type="GO" id="GO:0005737">
    <property type="term" value="C:cytoplasm"/>
    <property type="evidence" value="ECO:0007669"/>
    <property type="project" value="TreeGrafter"/>
</dbReference>
<dbReference type="GO" id="GO:0003723">
    <property type="term" value="F:RNA binding"/>
    <property type="evidence" value="ECO:0007669"/>
    <property type="project" value="InterPro"/>
</dbReference>
<proteinExistence type="inferred from homology"/>
<dbReference type="RefSeq" id="WP_015325719.1">
    <property type="nucleotide sequence ID" value="NC_019977.1"/>
</dbReference>
<dbReference type="SUPFAM" id="SSF88697">
    <property type="entry name" value="PUA domain-like"/>
    <property type="match status" value="1"/>
</dbReference>
<reference evidence="6" key="1">
    <citation type="submission" date="2012-02" db="EMBL/GenBank/DDBJ databases">
        <title>Complete sequence of chromosome of Methanomethylovorans hollandica DSM 15978.</title>
        <authorList>
            <person name="Lucas S."/>
            <person name="Copeland A."/>
            <person name="Lapidus A."/>
            <person name="Glavina del Rio T."/>
            <person name="Dalin E."/>
            <person name="Tice H."/>
            <person name="Bruce D."/>
            <person name="Goodwin L."/>
            <person name="Pitluck S."/>
            <person name="Peters L."/>
            <person name="Mikhailova N."/>
            <person name="Held B."/>
            <person name="Kyrpides N."/>
            <person name="Mavromatis K."/>
            <person name="Ivanova N."/>
            <person name="Brettin T."/>
            <person name="Detter J.C."/>
            <person name="Han C."/>
            <person name="Larimer F."/>
            <person name="Land M."/>
            <person name="Hauser L."/>
            <person name="Markowitz V."/>
            <person name="Cheng J.-F."/>
            <person name="Hugenholtz P."/>
            <person name="Woyke T."/>
            <person name="Wu D."/>
            <person name="Spring S."/>
            <person name="Schroeder M."/>
            <person name="Brambilla E."/>
            <person name="Klenk H.-P."/>
            <person name="Eisen J.A."/>
        </authorList>
    </citation>
    <scope>NUCLEOTIDE SEQUENCE [LARGE SCALE GENOMIC DNA]</scope>
    <source>
        <strain evidence="6">DSM 15978 / NBRC 107637 / DMS1</strain>
    </source>
</reference>
<accession>L0L2N0</accession>
<dbReference type="STRING" id="867904.Metho_2410"/>
<dbReference type="Gene3D" id="3.40.50.10630">
    <property type="entry name" value="Uracil-DNA glycosylase-like"/>
    <property type="match status" value="1"/>
</dbReference>
<evidence type="ECO:0000256" key="1">
    <source>
        <dbReference type="ARBA" id="ARBA00005030"/>
    </source>
</evidence>
<comment type="similarity">
    <text evidence="2">Belongs to the archaeosine synthase type 1 family.</text>
</comment>
<dbReference type="InterPro" id="IPR036511">
    <property type="entry name" value="TGT-like_sf"/>
</dbReference>
<name>L0L2N0_METHD</name>
<dbReference type="InterPro" id="IPR015947">
    <property type="entry name" value="PUA-like_sf"/>
</dbReference>
<dbReference type="SUPFAM" id="SSF51713">
    <property type="entry name" value="tRNA-guanine transglycosylase"/>
    <property type="match status" value="1"/>
</dbReference>
<organism evidence="5 6">
    <name type="scientific">Methanomethylovorans hollandica (strain DSM 15978 / NBRC 107637 / DMS1)</name>
    <dbReference type="NCBI Taxonomy" id="867904"/>
    <lineage>
        <taxon>Archaea</taxon>
        <taxon>Methanobacteriati</taxon>
        <taxon>Methanobacteriota</taxon>
        <taxon>Stenosarchaea group</taxon>
        <taxon>Methanomicrobia</taxon>
        <taxon>Methanosarcinales</taxon>
        <taxon>Methanosarcinaceae</taxon>
        <taxon>Methanomethylovorans</taxon>
    </lineage>
</organism>
<dbReference type="PROSITE" id="PS50890">
    <property type="entry name" value="PUA"/>
    <property type="match status" value="1"/>
</dbReference>
<dbReference type="InterPro" id="IPR053418">
    <property type="entry name" value="Archaeosine_synthase_1"/>
</dbReference>
<dbReference type="InterPro" id="IPR004521">
    <property type="entry name" value="Uncharacterised_CHP00451"/>
</dbReference>
<gene>
    <name evidence="5" type="ordered locus">Metho_2410</name>
</gene>
<dbReference type="InterPro" id="IPR036895">
    <property type="entry name" value="Uracil-DNA_glycosylase-like_sf"/>
</dbReference>
<dbReference type="PANTHER" id="PTHR46499:SF2">
    <property type="entry name" value="ARCHAEOSINE SYNTHASE"/>
    <property type="match status" value="1"/>
</dbReference>
<dbReference type="SUPFAM" id="SSF88802">
    <property type="entry name" value="Pre-PUA domain"/>
    <property type="match status" value="1"/>
</dbReference>
<comment type="pathway">
    <text evidence="1">tRNA modification; archaeosine-tRNA biosynthesis.</text>
</comment>
<dbReference type="Gene3D" id="3.10.450.90">
    <property type="entry name" value="ArcTGT, C2 domain"/>
    <property type="match status" value="1"/>
</dbReference>
<dbReference type="Proteomes" id="UP000010866">
    <property type="component" value="Chromosome"/>
</dbReference>
<dbReference type="SUPFAM" id="SSF52141">
    <property type="entry name" value="Uracil-DNA glycosylase-like"/>
    <property type="match status" value="1"/>
</dbReference>
<dbReference type="UniPathway" id="UPA00393"/>
<dbReference type="NCBIfam" id="TIGR00451">
    <property type="entry name" value="unchar_dom_2"/>
    <property type="match status" value="1"/>
</dbReference>
<dbReference type="InterPro" id="IPR029402">
    <property type="entry name" value="TGT_C2"/>
</dbReference>
<dbReference type="Pfam" id="PF01472">
    <property type="entry name" value="PUA"/>
    <property type="match status" value="1"/>
</dbReference>
<keyword evidence="6" id="KW-1185">Reference proteome</keyword>
<evidence type="ECO:0000313" key="6">
    <source>
        <dbReference type="Proteomes" id="UP000010866"/>
    </source>
</evidence>
<dbReference type="EMBL" id="CP003362">
    <property type="protein sequence ID" value="AGB50554.1"/>
    <property type="molecule type" value="Genomic_DNA"/>
</dbReference>
<dbReference type="GO" id="GO:0002099">
    <property type="term" value="P:tRNA wobble guanine modification"/>
    <property type="evidence" value="ECO:0007669"/>
    <property type="project" value="TreeGrafter"/>
</dbReference>
<dbReference type="InterPro" id="IPR038250">
    <property type="entry name" value="TGT_C2_sf"/>
</dbReference>
<dbReference type="InterPro" id="IPR036974">
    <property type="entry name" value="PUA_sf"/>
</dbReference>